<gene>
    <name evidence="1" type="ORF">S01H4_24484</name>
</gene>
<dbReference type="InterPro" id="IPR038490">
    <property type="entry name" value="Gingipain_propep_sf"/>
</dbReference>
<name>X1CNZ8_9ZZZZ</name>
<protein>
    <recommendedName>
        <fullName evidence="2">Gingipain propeptide domain-containing protein</fullName>
    </recommendedName>
</protein>
<evidence type="ECO:0000313" key="1">
    <source>
        <dbReference type="EMBL" id="GAG85951.1"/>
    </source>
</evidence>
<feature type="non-terminal residue" evidence="1">
    <location>
        <position position="126"/>
    </location>
</feature>
<evidence type="ECO:0008006" key="2">
    <source>
        <dbReference type="Google" id="ProtNLM"/>
    </source>
</evidence>
<proteinExistence type="predicted"/>
<dbReference type="AlphaFoldDB" id="X1CNZ8"/>
<dbReference type="EMBL" id="BART01011504">
    <property type="protein sequence ID" value="GAG85951.1"/>
    <property type="molecule type" value="Genomic_DNA"/>
</dbReference>
<organism evidence="1">
    <name type="scientific">marine sediment metagenome</name>
    <dbReference type="NCBI Taxonomy" id="412755"/>
    <lineage>
        <taxon>unclassified sequences</taxon>
        <taxon>metagenomes</taxon>
        <taxon>ecological metagenomes</taxon>
    </lineage>
</organism>
<comment type="caution">
    <text evidence="1">The sequence shown here is derived from an EMBL/GenBank/DDBJ whole genome shotgun (WGS) entry which is preliminary data.</text>
</comment>
<reference evidence="1" key="1">
    <citation type="journal article" date="2014" name="Front. Microbiol.">
        <title>High frequency of phylogenetically diverse reductive dehalogenase-homologous genes in deep subseafloor sedimentary metagenomes.</title>
        <authorList>
            <person name="Kawai M."/>
            <person name="Futagami T."/>
            <person name="Toyoda A."/>
            <person name="Takaki Y."/>
            <person name="Nishi S."/>
            <person name="Hori S."/>
            <person name="Arai W."/>
            <person name="Tsubouchi T."/>
            <person name="Morono Y."/>
            <person name="Uchiyama I."/>
            <person name="Ito T."/>
            <person name="Fujiyama A."/>
            <person name="Inagaki F."/>
            <person name="Takami H."/>
        </authorList>
    </citation>
    <scope>NUCLEOTIDE SEQUENCE</scope>
    <source>
        <strain evidence="1">Expedition CK06-06</strain>
    </source>
</reference>
<dbReference type="Gene3D" id="2.60.40.3800">
    <property type="match status" value="1"/>
</dbReference>
<accession>X1CNZ8</accession>
<sequence length="126" mass="13729">MYKKLIGILVCMLMIGSVLPNIYASENKQAFDYEKTGYFNICEDTISVTIPIGTYEIKNTKQGHEISVENLGRLLVPGKPNLPSKIFAVAIPPGAEILEVTFNAGESVMLPGTYEISPSPLPRVIG</sequence>